<dbReference type="Gene3D" id="3.30.230.30">
    <property type="entry name" value="Impact, N-terminal domain"/>
    <property type="match status" value="1"/>
</dbReference>
<dbReference type="InterPro" id="IPR035647">
    <property type="entry name" value="EFG_III/V"/>
</dbReference>
<comment type="similarity">
    <text evidence="1">Belongs to the IMPACT family.</text>
</comment>
<evidence type="ECO:0000256" key="1">
    <source>
        <dbReference type="ARBA" id="ARBA00007665"/>
    </source>
</evidence>
<dbReference type="InterPro" id="IPR036956">
    <property type="entry name" value="Impact_N_sf"/>
</dbReference>
<proteinExistence type="inferred from homology"/>
<dbReference type="PANTHER" id="PTHR16301">
    <property type="entry name" value="IMPACT-RELATED"/>
    <property type="match status" value="1"/>
</dbReference>
<dbReference type="PROSITE" id="PS00910">
    <property type="entry name" value="UPF0029"/>
    <property type="match status" value="1"/>
</dbReference>
<dbReference type="EMBL" id="JBHLZN010000001">
    <property type="protein sequence ID" value="MFB9885364.1"/>
    <property type="molecule type" value="Genomic_DNA"/>
</dbReference>
<dbReference type="Pfam" id="PF01205">
    <property type="entry name" value="Impact_N"/>
    <property type="match status" value="1"/>
</dbReference>
<dbReference type="Proteomes" id="UP001589628">
    <property type="component" value="Unassembled WGS sequence"/>
</dbReference>
<dbReference type="InterPro" id="IPR015269">
    <property type="entry name" value="UPF0029_Impact_C"/>
</dbReference>
<dbReference type="Gene3D" id="3.30.70.240">
    <property type="match status" value="1"/>
</dbReference>
<dbReference type="PANTHER" id="PTHR16301:SF20">
    <property type="entry name" value="IMPACT FAMILY MEMBER YIGZ"/>
    <property type="match status" value="1"/>
</dbReference>
<feature type="domain" description="UPF0029" evidence="3">
    <location>
        <begin position="141"/>
        <end position="189"/>
    </location>
</feature>
<accession>A0ABV5Z9Y1</accession>
<evidence type="ECO:0000313" key="5">
    <source>
        <dbReference type="Proteomes" id="UP001589628"/>
    </source>
</evidence>
<evidence type="ECO:0000313" key="4">
    <source>
        <dbReference type="EMBL" id="MFB9885364.1"/>
    </source>
</evidence>
<dbReference type="NCBIfam" id="TIGR00257">
    <property type="entry name" value="IMPACT_YIGZ"/>
    <property type="match status" value="1"/>
</dbReference>
<dbReference type="SUPFAM" id="SSF54211">
    <property type="entry name" value="Ribosomal protein S5 domain 2-like"/>
    <property type="match status" value="1"/>
</dbReference>
<dbReference type="InterPro" id="IPR023582">
    <property type="entry name" value="Impact"/>
</dbReference>
<keyword evidence="5" id="KW-1185">Reference proteome</keyword>
<dbReference type="InterPro" id="IPR020568">
    <property type="entry name" value="Ribosomal_Su5_D2-typ_SF"/>
</dbReference>
<dbReference type="Pfam" id="PF09186">
    <property type="entry name" value="DUF1949"/>
    <property type="match status" value="1"/>
</dbReference>
<organism evidence="4 5">
    <name type="scientific">Balneatrix alpica</name>
    <dbReference type="NCBI Taxonomy" id="75684"/>
    <lineage>
        <taxon>Bacteria</taxon>
        <taxon>Pseudomonadati</taxon>
        <taxon>Pseudomonadota</taxon>
        <taxon>Gammaproteobacteria</taxon>
        <taxon>Oceanospirillales</taxon>
        <taxon>Balneatrichaceae</taxon>
        <taxon>Balneatrix</taxon>
    </lineage>
</organism>
<reference evidence="4 5" key="1">
    <citation type="submission" date="2024-09" db="EMBL/GenBank/DDBJ databases">
        <authorList>
            <person name="Sun Q."/>
            <person name="Mori K."/>
        </authorList>
    </citation>
    <scope>NUCLEOTIDE SEQUENCE [LARGE SCALE GENOMIC DNA]</scope>
    <source>
        <strain evidence="4 5">ATCC 51285</strain>
    </source>
</reference>
<evidence type="ECO:0000259" key="3">
    <source>
        <dbReference type="Pfam" id="PF09186"/>
    </source>
</evidence>
<dbReference type="SUPFAM" id="SSF54980">
    <property type="entry name" value="EF-G C-terminal domain-like"/>
    <property type="match status" value="1"/>
</dbReference>
<evidence type="ECO:0000259" key="2">
    <source>
        <dbReference type="Pfam" id="PF01205"/>
    </source>
</evidence>
<dbReference type="InterPro" id="IPR020569">
    <property type="entry name" value="UPF0029_Impact_CS"/>
</dbReference>
<protein>
    <submittedName>
        <fullName evidence="4">YigZ family protein</fullName>
    </submittedName>
</protein>
<gene>
    <name evidence="4" type="ORF">ACFFLH_02900</name>
</gene>
<name>A0ABV5Z9Y1_9GAMM</name>
<dbReference type="InterPro" id="IPR015796">
    <property type="entry name" value="Impact_YigZ-like"/>
</dbReference>
<sequence>MQPYLTPTGPFECEEEIKHSRFIASLNHCPDLDSAQAWIQLQRQQHPKANHHCWAYIWGAPTQQHSYGSSDDGEPAGSAGRPMLNVLQHSGIGHICIVISRYFGGTKLGVGGLVRAYGGLTQSALKELPCHTLTPTEALDCRCGYSEHAQLVRMLPTWQAKIHSEYFAAEVSFVLEVPPQQVPALTQQLSLWQVAFQSRLPG</sequence>
<comment type="caution">
    <text evidence="4">The sequence shown here is derived from an EMBL/GenBank/DDBJ whole genome shotgun (WGS) entry which is preliminary data.</text>
</comment>
<dbReference type="InterPro" id="IPR001498">
    <property type="entry name" value="Impact_N"/>
</dbReference>
<dbReference type="RefSeq" id="WP_051527692.1">
    <property type="nucleotide sequence ID" value="NZ_JBHLZN010000001.1"/>
</dbReference>
<feature type="domain" description="Impact N-terminal" evidence="2">
    <location>
        <begin position="18"/>
        <end position="125"/>
    </location>
</feature>